<dbReference type="GO" id="GO:0000976">
    <property type="term" value="F:transcription cis-regulatory region binding"/>
    <property type="evidence" value="ECO:0007669"/>
    <property type="project" value="TreeGrafter"/>
</dbReference>
<dbReference type="InterPro" id="IPR000843">
    <property type="entry name" value="HTH_LacI"/>
</dbReference>
<dbReference type="InterPro" id="IPR046335">
    <property type="entry name" value="LacI/GalR-like_sensor"/>
</dbReference>
<dbReference type="GO" id="GO:0003700">
    <property type="term" value="F:DNA-binding transcription factor activity"/>
    <property type="evidence" value="ECO:0007669"/>
    <property type="project" value="TreeGrafter"/>
</dbReference>
<organism evidence="6 7">
    <name type="scientific">Lacrimispora algidixylanolytica</name>
    <dbReference type="NCBI Taxonomy" id="94868"/>
    <lineage>
        <taxon>Bacteria</taxon>
        <taxon>Bacillati</taxon>
        <taxon>Bacillota</taxon>
        <taxon>Clostridia</taxon>
        <taxon>Lachnospirales</taxon>
        <taxon>Lachnospiraceae</taxon>
        <taxon>Lacrimispora</taxon>
    </lineage>
</organism>
<evidence type="ECO:0000256" key="2">
    <source>
        <dbReference type="ARBA" id="ARBA00023015"/>
    </source>
</evidence>
<keyword evidence="3" id="KW-0238">DNA-binding</keyword>
<keyword evidence="4" id="KW-0804">Transcription</keyword>
<evidence type="ECO:0000313" key="7">
    <source>
        <dbReference type="Proteomes" id="UP000284277"/>
    </source>
</evidence>
<dbReference type="PROSITE" id="PS00356">
    <property type="entry name" value="HTH_LACI_1"/>
    <property type="match status" value="1"/>
</dbReference>
<evidence type="ECO:0000256" key="4">
    <source>
        <dbReference type="ARBA" id="ARBA00023163"/>
    </source>
</evidence>
<name>A0A419SYI3_9FIRM</name>
<dbReference type="InterPro" id="IPR028082">
    <property type="entry name" value="Peripla_BP_I"/>
</dbReference>
<dbReference type="PRINTS" id="PR00036">
    <property type="entry name" value="HTHLACI"/>
</dbReference>
<dbReference type="Pfam" id="PF00356">
    <property type="entry name" value="LacI"/>
    <property type="match status" value="1"/>
</dbReference>
<dbReference type="CDD" id="cd06267">
    <property type="entry name" value="PBP1_LacI_sugar_binding-like"/>
    <property type="match status" value="1"/>
</dbReference>
<evidence type="ECO:0000313" key="6">
    <source>
        <dbReference type="EMBL" id="RKD30317.1"/>
    </source>
</evidence>
<keyword evidence="2" id="KW-0805">Transcription regulation</keyword>
<dbReference type="Gene3D" id="3.40.50.2300">
    <property type="match status" value="2"/>
</dbReference>
<dbReference type="SMART" id="SM00354">
    <property type="entry name" value="HTH_LACI"/>
    <property type="match status" value="1"/>
</dbReference>
<comment type="caution">
    <text evidence="6">The sequence shown here is derived from an EMBL/GenBank/DDBJ whole genome shotgun (WGS) entry which is preliminary data.</text>
</comment>
<dbReference type="Proteomes" id="UP000284277">
    <property type="component" value="Unassembled WGS sequence"/>
</dbReference>
<evidence type="ECO:0000256" key="1">
    <source>
        <dbReference type="ARBA" id="ARBA00022491"/>
    </source>
</evidence>
<dbReference type="Gene3D" id="1.10.260.40">
    <property type="entry name" value="lambda repressor-like DNA-binding domains"/>
    <property type="match status" value="1"/>
</dbReference>
<dbReference type="PANTHER" id="PTHR30146">
    <property type="entry name" value="LACI-RELATED TRANSCRIPTIONAL REPRESSOR"/>
    <property type="match status" value="1"/>
</dbReference>
<evidence type="ECO:0000256" key="3">
    <source>
        <dbReference type="ARBA" id="ARBA00023125"/>
    </source>
</evidence>
<dbReference type="OrthoDB" id="9789891at2"/>
<dbReference type="InterPro" id="IPR010982">
    <property type="entry name" value="Lambda_DNA-bd_dom_sf"/>
</dbReference>
<protein>
    <submittedName>
        <fullName evidence="6">Transcriptional regulator</fullName>
    </submittedName>
</protein>
<proteinExistence type="predicted"/>
<dbReference type="AlphaFoldDB" id="A0A419SYI3"/>
<sequence>MAVTIKDIAAYAGVSYSTVSRALNGSGAVEEAKKEKILEIARSMGYVPNQAAIMLKKSKSRNIGLCFSTISKSTSPYILHDVLIGVYGVIGSDYHIIVKAMDMHEPGTLNQSNFAGLLIMSQTDRDEEFVEEARAKGIPMIAISRRIHSGVPAVVTDEKGGMEKVMDYLLEQGHRRIGVIEGNPNLEATMLRHEGFWQAASRWGLDAKSIPIEYGNYRYNSGRLAAGKLLDAHNDLTAILCFNDEMAMGAIIATTERGLKVPEDISITGFDNLDISGYADIRLTTVERNSIQIAAEGARMLLAYMQEGALPKDVWLENRLVKRNTVSNQQQRVNR</sequence>
<dbReference type="RefSeq" id="WP_120197847.1">
    <property type="nucleotide sequence ID" value="NZ_MCIA01000031.1"/>
</dbReference>
<feature type="domain" description="HTH lacI-type" evidence="5">
    <location>
        <begin position="3"/>
        <end position="57"/>
    </location>
</feature>
<keyword evidence="1" id="KW-0678">Repressor</keyword>
<keyword evidence="7" id="KW-1185">Reference proteome</keyword>
<dbReference type="CDD" id="cd01392">
    <property type="entry name" value="HTH_LacI"/>
    <property type="match status" value="1"/>
</dbReference>
<dbReference type="PROSITE" id="PS50932">
    <property type="entry name" value="HTH_LACI_2"/>
    <property type="match status" value="1"/>
</dbReference>
<reference evidence="6 7" key="1">
    <citation type="submission" date="2016-08" db="EMBL/GenBank/DDBJ databases">
        <title>A new outlook on sporulation: Clostridium algidixylanolyticum.</title>
        <authorList>
            <person name="Poppleton D.I."/>
            <person name="Gribaldo S."/>
        </authorList>
    </citation>
    <scope>NUCLEOTIDE SEQUENCE [LARGE SCALE GENOMIC DNA]</scope>
    <source>
        <strain evidence="6 7">SPL73</strain>
    </source>
</reference>
<dbReference type="Pfam" id="PF13377">
    <property type="entry name" value="Peripla_BP_3"/>
    <property type="match status" value="1"/>
</dbReference>
<dbReference type="SUPFAM" id="SSF47413">
    <property type="entry name" value="lambda repressor-like DNA-binding domains"/>
    <property type="match status" value="1"/>
</dbReference>
<gene>
    <name evidence="6" type="ORF">BET01_06910</name>
</gene>
<dbReference type="PANTHER" id="PTHR30146:SF148">
    <property type="entry name" value="HTH-TYPE TRANSCRIPTIONAL REPRESSOR PURR-RELATED"/>
    <property type="match status" value="1"/>
</dbReference>
<evidence type="ECO:0000259" key="5">
    <source>
        <dbReference type="PROSITE" id="PS50932"/>
    </source>
</evidence>
<accession>A0A419SYI3</accession>
<dbReference type="EMBL" id="MCIA01000031">
    <property type="protein sequence ID" value="RKD30317.1"/>
    <property type="molecule type" value="Genomic_DNA"/>
</dbReference>
<dbReference type="SUPFAM" id="SSF53822">
    <property type="entry name" value="Periplasmic binding protein-like I"/>
    <property type="match status" value="1"/>
</dbReference>